<evidence type="ECO:0000256" key="1">
    <source>
        <dbReference type="ARBA" id="ARBA00023157"/>
    </source>
</evidence>
<dbReference type="EMBL" id="JBHFQA010000013">
    <property type="protein sequence ID" value="KAL2089158.1"/>
    <property type="molecule type" value="Genomic_DNA"/>
</dbReference>
<evidence type="ECO:0000256" key="2">
    <source>
        <dbReference type="SAM" id="MobiDB-lite"/>
    </source>
</evidence>
<evidence type="ECO:0000313" key="5">
    <source>
        <dbReference type="Proteomes" id="UP001591681"/>
    </source>
</evidence>
<keyword evidence="1" id="KW-1015">Disulfide bond</keyword>
<keyword evidence="5" id="KW-1185">Reference proteome</keyword>
<dbReference type="AlphaFoldDB" id="A0ABD1JQK5"/>
<feature type="region of interest" description="Disordered" evidence="2">
    <location>
        <begin position="45"/>
        <end position="72"/>
    </location>
</feature>
<accession>A0ABD1JQK5</accession>
<sequence length="263" mass="28083">MPSEQACTPGTGQGQSDPIISAVTEWVGRYGNRRSRGRALWQPMEWRPGAVGTPLPEGSDPPLTHSATHTQRSPAPLNAAIHIKRGAWSTYSHAMTHTGHTLLSMADVETLQICCCHSLHLVSGSVAGEHSGLNRDYAIVTPMEVDSLGGYINYAFVTPVEVDALGGYISHDVSRHGRSRRSLAAARDPVHYHMRAFGRDWHLELRPSAVLAPGFTVQTLGSGGITTATPDPALHGCLYQGIIRNHSVSSAAVSTCTGLGPPQ</sequence>
<name>A0ABD1JQK5_9TELE</name>
<organism evidence="4 5">
    <name type="scientific">Coilia grayii</name>
    <name type="common">Gray's grenadier anchovy</name>
    <dbReference type="NCBI Taxonomy" id="363190"/>
    <lineage>
        <taxon>Eukaryota</taxon>
        <taxon>Metazoa</taxon>
        <taxon>Chordata</taxon>
        <taxon>Craniata</taxon>
        <taxon>Vertebrata</taxon>
        <taxon>Euteleostomi</taxon>
        <taxon>Actinopterygii</taxon>
        <taxon>Neopterygii</taxon>
        <taxon>Teleostei</taxon>
        <taxon>Clupei</taxon>
        <taxon>Clupeiformes</taxon>
        <taxon>Clupeoidei</taxon>
        <taxon>Engraulidae</taxon>
        <taxon>Coilinae</taxon>
        <taxon>Coilia</taxon>
    </lineage>
</organism>
<comment type="caution">
    <text evidence="4">The sequence shown here is derived from an EMBL/GenBank/DDBJ whole genome shotgun (WGS) entry which is preliminary data.</text>
</comment>
<dbReference type="InterPro" id="IPR002870">
    <property type="entry name" value="Peptidase_M12B_N"/>
</dbReference>
<feature type="domain" description="Peptidase M12B propeptide" evidence="3">
    <location>
        <begin position="156"/>
        <end position="244"/>
    </location>
</feature>
<evidence type="ECO:0000259" key="3">
    <source>
        <dbReference type="Pfam" id="PF01562"/>
    </source>
</evidence>
<gene>
    <name evidence="4" type="ORF">ACEWY4_016057</name>
</gene>
<protein>
    <recommendedName>
        <fullName evidence="3">Peptidase M12B propeptide domain-containing protein</fullName>
    </recommendedName>
</protein>
<dbReference type="Proteomes" id="UP001591681">
    <property type="component" value="Unassembled WGS sequence"/>
</dbReference>
<reference evidence="4 5" key="1">
    <citation type="submission" date="2024-09" db="EMBL/GenBank/DDBJ databases">
        <title>A chromosome-level genome assembly of Gray's grenadier anchovy, Coilia grayii.</title>
        <authorList>
            <person name="Fu Z."/>
        </authorList>
    </citation>
    <scope>NUCLEOTIDE SEQUENCE [LARGE SCALE GENOMIC DNA]</scope>
    <source>
        <strain evidence="4">G4</strain>
        <tissue evidence="4">Muscle</tissue>
    </source>
</reference>
<evidence type="ECO:0000313" key="4">
    <source>
        <dbReference type="EMBL" id="KAL2089158.1"/>
    </source>
</evidence>
<dbReference type="Pfam" id="PF01562">
    <property type="entry name" value="Pep_M12B_propep"/>
    <property type="match status" value="1"/>
</dbReference>
<proteinExistence type="predicted"/>